<dbReference type="AlphaFoldDB" id="A0A1J9PH67"/>
<keyword evidence="2" id="KW-1185">Reference proteome</keyword>
<evidence type="ECO:0000313" key="2">
    <source>
        <dbReference type="Proteomes" id="UP000182235"/>
    </source>
</evidence>
<dbReference type="STRING" id="1447872.A0A1J9PH67"/>
<dbReference type="EMBL" id="LGRN01000162">
    <property type="protein sequence ID" value="OJD15350.1"/>
    <property type="molecule type" value="Genomic_DNA"/>
</dbReference>
<accession>A0A1J9PH67</accession>
<proteinExistence type="predicted"/>
<protein>
    <submittedName>
        <fullName evidence="1">Uncharacterized protein</fullName>
    </submittedName>
</protein>
<dbReference type="Proteomes" id="UP000182235">
    <property type="component" value="Unassembled WGS sequence"/>
</dbReference>
<comment type="caution">
    <text evidence="1">The sequence shown here is derived from an EMBL/GenBank/DDBJ whole genome shotgun (WGS) entry which is preliminary data.</text>
</comment>
<dbReference type="VEuPathDB" id="FungiDB:AJ78_04395"/>
<sequence length="159" mass="18518">MQVFLNSCMNSQSFASLLFHFSSPLLVASDVSMATVRVLEDKFIERVNGEEASFSEGTDRLNEDQLESVCLCCELFRADMMKSLKEVSVSQQYRLLRARKLLQQIFSDLERLTKFLLCMLPWSITNPTKLDQRKFLSKLQTWCENPGKERTTKNCEDRW</sequence>
<name>A0A1J9PH67_9EURO</name>
<evidence type="ECO:0000313" key="1">
    <source>
        <dbReference type="EMBL" id="OJD15350.1"/>
    </source>
</evidence>
<dbReference type="OrthoDB" id="4540678at2759"/>
<gene>
    <name evidence="1" type="ORF">AJ78_04395</name>
</gene>
<reference evidence="1 2" key="1">
    <citation type="submission" date="2015-07" db="EMBL/GenBank/DDBJ databases">
        <title>Emmonsia species relationships and genome sequence.</title>
        <authorList>
            <consortium name="The Broad Institute Genomics Platform"/>
            <person name="Cuomo C.A."/>
            <person name="Munoz J.F."/>
            <person name="Imamovic A."/>
            <person name="Priest M.E."/>
            <person name="Young S."/>
            <person name="Clay O.K."/>
            <person name="McEwen J.G."/>
        </authorList>
    </citation>
    <scope>NUCLEOTIDE SEQUENCE [LARGE SCALE GENOMIC DNA]</scope>
    <source>
        <strain evidence="1 2">UAMH 9510</strain>
    </source>
</reference>
<organism evidence="1 2">
    <name type="scientific">Emergomyces pasteurianus Ep9510</name>
    <dbReference type="NCBI Taxonomy" id="1447872"/>
    <lineage>
        <taxon>Eukaryota</taxon>
        <taxon>Fungi</taxon>
        <taxon>Dikarya</taxon>
        <taxon>Ascomycota</taxon>
        <taxon>Pezizomycotina</taxon>
        <taxon>Eurotiomycetes</taxon>
        <taxon>Eurotiomycetidae</taxon>
        <taxon>Onygenales</taxon>
        <taxon>Ajellomycetaceae</taxon>
        <taxon>Emergomyces</taxon>
    </lineage>
</organism>